<dbReference type="RefSeq" id="WP_145062589.1">
    <property type="nucleotide sequence ID" value="NZ_CP036263.1"/>
</dbReference>
<accession>A0A517N110</accession>
<dbReference type="EMBL" id="CP036263">
    <property type="protein sequence ID" value="QDT00832.1"/>
    <property type="molecule type" value="Genomic_DNA"/>
</dbReference>
<evidence type="ECO:0000313" key="3">
    <source>
        <dbReference type="Proteomes" id="UP000319852"/>
    </source>
</evidence>
<dbReference type="InterPro" id="IPR013096">
    <property type="entry name" value="Cupin_2"/>
</dbReference>
<dbReference type="OrthoDB" id="287918at2"/>
<proteinExistence type="predicted"/>
<name>A0A517N110_9BACT</name>
<dbReference type="Proteomes" id="UP000319852">
    <property type="component" value="Chromosome"/>
</dbReference>
<keyword evidence="3" id="KW-1185">Reference proteome</keyword>
<evidence type="ECO:0000259" key="1">
    <source>
        <dbReference type="Pfam" id="PF07883"/>
    </source>
</evidence>
<dbReference type="AlphaFoldDB" id="A0A517N110"/>
<gene>
    <name evidence="2" type="ORF">HG15A2_41740</name>
</gene>
<reference evidence="2 3" key="1">
    <citation type="submission" date="2019-02" db="EMBL/GenBank/DDBJ databases">
        <title>Deep-cultivation of Planctomycetes and their phenomic and genomic characterization uncovers novel biology.</title>
        <authorList>
            <person name="Wiegand S."/>
            <person name="Jogler M."/>
            <person name="Boedeker C."/>
            <person name="Pinto D."/>
            <person name="Vollmers J."/>
            <person name="Rivas-Marin E."/>
            <person name="Kohn T."/>
            <person name="Peeters S.H."/>
            <person name="Heuer A."/>
            <person name="Rast P."/>
            <person name="Oberbeckmann S."/>
            <person name="Bunk B."/>
            <person name="Jeske O."/>
            <person name="Meyerdierks A."/>
            <person name="Storesund J.E."/>
            <person name="Kallscheuer N."/>
            <person name="Luecker S."/>
            <person name="Lage O.M."/>
            <person name="Pohl T."/>
            <person name="Merkel B.J."/>
            <person name="Hornburger P."/>
            <person name="Mueller R.-W."/>
            <person name="Bruemmer F."/>
            <person name="Labrenz M."/>
            <person name="Spormann A.M."/>
            <person name="Op den Camp H."/>
            <person name="Overmann J."/>
            <person name="Amann R."/>
            <person name="Jetten M.S.M."/>
            <person name="Mascher T."/>
            <person name="Medema M.H."/>
            <person name="Devos D.P."/>
            <person name="Kaster A.-K."/>
            <person name="Ovreas L."/>
            <person name="Rohde M."/>
            <person name="Galperin M.Y."/>
            <person name="Jogler C."/>
        </authorList>
    </citation>
    <scope>NUCLEOTIDE SEQUENCE [LARGE SCALE GENOMIC DNA]</scope>
    <source>
        <strain evidence="2 3">HG15A2</strain>
    </source>
</reference>
<dbReference type="SUPFAM" id="SSF51182">
    <property type="entry name" value="RmlC-like cupins"/>
    <property type="match status" value="1"/>
</dbReference>
<organism evidence="2 3">
    <name type="scientific">Adhaeretor mobilis</name>
    <dbReference type="NCBI Taxonomy" id="1930276"/>
    <lineage>
        <taxon>Bacteria</taxon>
        <taxon>Pseudomonadati</taxon>
        <taxon>Planctomycetota</taxon>
        <taxon>Planctomycetia</taxon>
        <taxon>Pirellulales</taxon>
        <taxon>Lacipirellulaceae</taxon>
        <taxon>Adhaeretor</taxon>
    </lineage>
</organism>
<sequence length="117" mass="12993">MPNYSITQIANLDPIACPCGKARRAFVAEAESPASLHEVDITENARTHFHKTMTEFYYVIEGNGFVELDGDRHAVRPGDAVLIRPGCRHRAVSEPGKPLKILNVCVPAFDPADEWFD</sequence>
<dbReference type="KEGG" id="amob:HG15A2_41740"/>
<feature type="domain" description="Cupin type-2" evidence="1">
    <location>
        <begin position="44"/>
        <end position="104"/>
    </location>
</feature>
<dbReference type="InterPro" id="IPR014710">
    <property type="entry name" value="RmlC-like_jellyroll"/>
</dbReference>
<dbReference type="Gene3D" id="2.60.120.10">
    <property type="entry name" value="Jelly Rolls"/>
    <property type="match status" value="1"/>
</dbReference>
<dbReference type="CDD" id="cd20295">
    <property type="entry name" value="cupin_Pac13-like"/>
    <property type="match status" value="1"/>
</dbReference>
<evidence type="ECO:0000313" key="2">
    <source>
        <dbReference type="EMBL" id="QDT00832.1"/>
    </source>
</evidence>
<dbReference type="InterPro" id="IPR011051">
    <property type="entry name" value="RmlC_Cupin_sf"/>
</dbReference>
<protein>
    <submittedName>
        <fullName evidence="2">Cupin domain protein</fullName>
    </submittedName>
</protein>
<dbReference type="Pfam" id="PF07883">
    <property type="entry name" value="Cupin_2"/>
    <property type="match status" value="1"/>
</dbReference>